<dbReference type="Proteomes" id="UP001575652">
    <property type="component" value="Unassembled WGS sequence"/>
</dbReference>
<feature type="region of interest" description="Disordered" evidence="1">
    <location>
        <begin position="44"/>
        <end position="75"/>
    </location>
</feature>
<name>A0ABV4UQB3_9MICC</name>
<keyword evidence="4" id="KW-1185">Reference proteome</keyword>
<evidence type="ECO:0000256" key="1">
    <source>
        <dbReference type="SAM" id="MobiDB-lite"/>
    </source>
</evidence>
<reference evidence="3 4" key="1">
    <citation type="submission" date="2024-09" db="EMBL/GenBank/DDBJ databases">
        <authorList>
            <person name="Salinas-Garcia M.A."/>
            <person name="Prieme A."/>
        </authorList>
    </citation>
    <scope>NUCLEOTIDE SEQUENCE [LARGE SCALE GENOMIC DNA]</scope>
    <source>
        <strain evidence="3 4">DSM 21081</strain>
    </source>
</reference>
<comment type="caution">
    <text evidence="3">The sequence shown here is derived from an EMBL/GenBank/DDBJ whole genome shotgun (WGS) entry which is preliminary data.</text>
</comment>
<dbReference type="InterPro" id="IPR009839">
    <property type="entry name" value="SseB_N"/>
</dbReference>
<evidence type="ECO:0000313" key="4">
    <source>
        <dbReference type="Proteomes" id="UP001575652"/>
    </source>
</evidence>
<accession>A0ABV4UQB3</accession>
<dbReference type="RefSeq" id="WP_373972280.1">
    <property type="nucleotide sequence ID" value="NZ_JBHDLJ010000008.1"/>
</dbReference>
<gene>
    <name evidence="3" type="ORF">ACETWP_10945</name>
</gene>
<feature type="domain" description="SseB protein N-terminal" evidence="2">
    <location>
        <begin position="83"/>
        <end position="205"/>
    </location>
</feature>
<evidence type="ECO:0000313" key="3">
    <source>
        <dbReference type="EMBL" id="MFB0835106.1"/>
    </source>
</evidence>
<sequence>MSAADPARGRSAAPAGGPPAHHAGFPAAAPARHLPGHIAAALERAGGGADSAGRPWAGRDLGGEGNPLHRFDQDDGAADAGYEAAIAALLAGTGSEEDVHRALASARVFIPVVATLADGGVGAHGFAEDKEADMALVTLTAPDGRRALPAFTTAARLGEWHPEARPVAVYAARAALSAVAEDAQLLVIDPGADVTFVLRRPGVWALAQQQPWLPSYRDPAHLDLLGRLAEGEPAVAGIAVGPGRGVATRSASGHVLAGGGPGPELRVELTFRAGTGEPDARAAATRIQRALGADAGFAEGVDSLELSLRSAPPSGPVAPGA</sequence>
<dbReference type="EMBL" id="JBHDLJ010000008">
    <property type="protein sequence ID" value="MFB0835106.1"/>
    <property type="molecule type" value="Genomic_DNA"/>
</dbReference>
<evidence type="ECO:0000259" key="2">
    <source>
        <dbReference type="Pfam" id="PF07179"/>
    </source>
</evidence>
<dbReference type="Pfam" id="PF07179">
    <property type="entry name" value="SseB"/>
    <property type="match status" value="1"/>
</dbReference>
<protein>
    <submittedName>
        <fullName evidence="3">SseB family protein</fullName>
    </submittedName>
</protein>
<organism evidence="3 4">
    <name type="scientific">Arthrobacter halodurans</name>
    <dbReference type="NCBI Taxonomy" id="516699"/>
    <lineage>
        <taxon>Bacteria</taxon>
        <taxon>Bacillati</taxon>
        <taxon>Actinomycetota</taxon>
        <taxon>Actinomycetes</taxon>
        <taxon>Micrococcales</taxon>
        <taxon>Micrococcaceae</taxon>
        <taxon>Arthrobacter</taxon>
    </lineage>
</organism>
<feature type="region of interest" description="Disordered" evidence="1">
    <location>
        <begin position="1"/>
        <end position="28"/>
    </location>
</feature>
<proteinExistence type="predicted"/>